<sequence>METFPLFLALLTVYLFLGLADYFTTLAVVESGEGREVNPIMAPLVAAGEPALWAQLASGALSAAFYLVDPGEALVGLLIVTVLKALVVVNNSINAYLVVLKLRK</sequence>
<dbReference type="InterPro" id="IPR043717">
    <property type="entry name" value="DUF5658"/>
</dbReference>
<dbReference type="GeneID" id="58786874"/>
<evidence type="ECO:0000313" key="3">
    <source>
        <dbReference type="EMBL" id="ABU81731.1"/>
    </source>
</evidence>
<evidence type="ECO:0000313" key="4">
    <source>
        <dbReference type="Proteomes" id="UP000000262"/>
    </source>
</evidence>
<dbReference type="HOGENOM" id="CLU_2243807_0_0_2"/>
<keyword evidence="4" id="KW-1185">Reference proteome</keyword>
<dbReference type="STRING" id="453591.Igni_0549"/>
<gene>
    <name evidence="3" type="ordered locus">Igni_0549</name>
</gene>
<accession>A8A9X9</accession>
<evidence type="ECO:0000256" key="1">
    <source>
        <dbReference type="SAM" id="Phobius"/>
    </source>
</evidence>
<reference evidence="3 4" key="1">
    <citation type="journal article" date="2008" name="Genome Biol.">
        <title>A genomic analysis of the archaeal system Ignicoccus hospitalis-Nanoarchaeum equitans.</title>
        <authorList>
            <person name="Podar M."/>
            <person name="Anderson I."/>
            <person name="Makarova K.S."/>
            <person name="Elkins J.G."/>
            <person name="Ivanova N."/>
            <person name="Wall M.A."/>
            <person name="Lykidis A."/>
            <person name="Mavromatis K."/>
            <person name="Sun H."/>
            <person name="Hudson M.E."/>
            <person name="Chen W."/>
            <person name="Deciu C."/>
            <person name="Hutchison D."/>
            <person name="Eads J.R."/>
            <person name="Anderson A."/>
            <person name="Fernandes F."/>
            <person name="Szeto E."/>
            <person name="Lapidus A."/>
            <person name="Kyrpides N.C."/>
            <person name="Saier M.H.Jr."/>
            <person name="Richardson P.M."/>
            <person name="Rachel R."/>
            <person name="Huber H."/>
            <person name="Eisen J.A."/>
            <person name="Koonin E.V."/>
            <person name="Keller M."/>
            <person name="Stetter K.O."/>
        </authorList>
    </citation>
    <scope>NUCLEOTIDE SEQUENCE [LARGE SCALE GENOMIC DNA]</scope>
    <source>
        <strain evidence="4">KIN4/I / DSM 18386 / JCM 14125</strain>
    </source>
</reference>
<dbReference type="AlphaFoldDB" id="A8A9X9"/>
<feature type="domain" description="DUF5658" evidence="2">
    <location>
        <begin position="14"/>
        <end position="92"/>
    </location>
</feature>
<keyword evidence="1" id="KW-0812">Transmembrane</keyword>
<proteinExistence type="predicted"/>
<protein>
    <recommendedName>
        <fullName evidence="2">DUF5658 domain-containing protein</fullName>
    </recommendedName>
</protein>
<feature type="transmembrane region" description="Helical" evidence="1">
    <location>
        <begin position="6"/>
        <end position="29"/>
    </location>
</feature>
<dbReference type="Pfam" id="PF18902">
    <property type="entry name" value="DUF5658"/>
    <property type="match status" value="1"/>
</dbReference>
<name>A8A9X9_IGNH4</name>
<keyword evidence="1" id="KW-0472">Membrane</keyword>
<dbReference type="Proteomes" id="UP000000262">
    <property type="component" value="Chromosome"/>
</dbReference>
<dbReference type="KEGG" id="iho:Igni_0549"/>
<dbReference type="RefSeq" id="WP_011998583.1">
    <property type="nucleotide sequence ID" value="NC_009776.1"/>
</dbReference>
<dbReference type="EMBL" id="CP000816">
    <property type="protein sequence ID" value="ABU81731.1"/>
    <property type="molecule type" value="Genomic_DNA"/>
</dbReference>
<feature type="transmembrane region" description="Helical" evidence="1">
    <location>
        <begin position="74"/>
        <end position="99"/>
    </location>
</feature>
<keyword evidence="1" id="KW-1133">Transmembrane helix</keyword>
<organism evidence="3 4">
    <name type="scientific">Ignicoccus hospitalis (strain KIN4/I / DSM 18386 / JCM 14125)</name>
    <dbReference type="NCBI Taxonomy" id="453591"/>
    <lineage>
        <taxon>Archaea</taxon>
        <taxon>Thermoproteota</taxon>
        <taxon>Thermoprotei</taxon>
        <taxon>Desulfurococcales</taxon>
        <taxon>Desulfurococcaceae</taxon>
        <taxon>Ignicoccus</taxon>
    </lineage>
</organism>
<evidence type="ECO:0000259" key="2">
    <source>
        <dbReference type="Pfam" id="PF18902"/>
    </source>
</evidence>